<keyword evidence="11" id="KW-1185">Reference proteome</keyword>
<protein>
    <recommendedName>
        <fullName evidence="8">DNA-3-methyladenine glycosylase I</fullName>
        <ecNumber evidence="8">3.2.2.20</ecNumber>
    </recommendedName>
</protein>
<evidence type="ECO:0000256" key="7">
    <source>
        <dbReference type="ARBA" id="ARBA00057608"/>
    </source>
</evidence>
<reference evidence="10 11" key="1">
    <citation type="journal article" date="2014" name="Nature">
        <title>An environmental bacterial taxon with a large and distinct metabolic repertoire.</title>
        <authorList>
            <person name="Wilson M.C."/>
            <person name="Mori T."/>
            <person name="Ruckert C."/>
            <person name="Uria A.R."/>
            <person name="Helf M.J."/>
            <person name="Takada K."/>
            <person name="Gernert C."/>
            <person name="Steffens U.A."/>
            <person name="Heycke N."/>
            <person name="Schmitt S."/>
            <person name="Rinke C."/>
            <person name="Helfrich E.J."/>
            <person name="Brachmann A.O."/>
            <person name="Gurgui C."/>
            <person name="Wakimoto T."/>
            <person name="Kracht M."/>
            <person name="Crusemann M."/>
            <person name="Hentschel U."/>
            <person name="Abe I."/>
            <person name="Matsunaga S."/>
            <person name="Kalinowski J."/>
            <person name="Takeyama H."/>
            <person name="Piel J."/>
        </authorList>
    </citation>
    <scope>NUCLEOTIDE SEQUENCE [LARGE SCALE GENOMIC DNA]</scope>
    <source>
        <strain evidence="11">TSY1</strain>
    </source>
</reference>
<dbReference type="GO" id="GO:0046872">
    <property type="term" value="F:metal ion binding"/>
    <property type="evidence" value="ECO:0007669"/>
    <property type="project" value="UniProtKB-KW"/>
</dbReference>
<keyword evidence="4 9" id="KW-0862">Zinc</keyword>
<dbReference type="EMBL" id="AZHW01000863">
    <property type="protein sequence ID" value="ETW95874.1"/>
    <property type="molecule type" value="Genomic_DNA"/>
</dbReference>
<gene>
    <name evidence="10" type="ORF">ETSY1_28850</name>
</gene>
<organism evidence="10 11">
    <name type="scientific">Entotheonella factor</name>
    <dbReference type="NCBI Taxonomy" id="1429438"/>
    <lineage>
        <taxon>Bacteria</taxon>
        <taxon>Pseudomonadati</taxon>
        <taxon>Nitrospinota/Tectimicrobiota group</taxon>
        <taxon>Candidatus Tectimicrobiota</taxon>
        <taxon>Candidatus Entotheonellia</taxon>
        <taxon>Candidatus Entotheonellales</taxon>
        <taxon>Candidatus Entotheonellaceae</taxon>
        <taxon>Candidatus Entotheonella</taxon>
    </lineage>
</organism>
<dbReference type="PATRIC" id="fig|1429438.4.peg.5494"/>
<evidence type="ECO:0000256" key="2">
    <source>
        <dbReference type="ARBA" id="ARBA00022763"/>
    </source>
</evidence>
<keyword evidence="1 9" id="KW-0479">Metal-binding</keyword>
<evidence type="ECO:0000313" key="11">
    <source>
        <dbReference type="Proteomes" id="UP000019141"/>
    </source>
</evidence>
<dbReference type="InterPro" id="IPR052891">
    <property type="entry name" value="DNA-3mA_glycosylase"/>
</dbReference>
<evidence type="ECO:0000256" key="6">
    <source>
        <dbReference type="ARBA" id="ARBA00052558"/>
    </source>
</evidence>
<feature type="binding site" evidence="9">
    <location>
        <position position="174"/>
    </location>
    <ligand>
        <name>Zn(2+)</name>
        <dbReference type="ChEBI" id="CHEBI:29105"/>
    </ligand>
</feature>
<evidence type="ECO:0000256" key="8">
    <source>
        <dbReference type="ARBA" id="ARBA00066766"/>
    </source>
</evidence>
<dbReference type="NCBIfam" id="TIGR00624">
    <property type="entry name" value="tag"/>
    <property type="match status" value="1"/>
</dbReference>
<keyword evidence="5" id="KW-0234">DNA repair</keyword>
<dbReference type="InterPro" id="IPR005019">
    <property type="entry name" value="Adenine_glyco"/>
</dbReference>
<dbReference type="Pfam" id="PF03352">
    <property type="entry name" value="Adenine_glyco"/>
    <property type="match status" value="1"/>
</dbReference>
<feature type="binding site" evidence="9">
    <location>
        <position position="16"/>
    </location>
    <ligand>
        <name>Zn(2+)</name>
        <dbReference type="ChEBI" id="CHEBI:29105"/>
    </ligand>
</feature>
<comment type="catalytic activity">
    <reaction evidence="6">
        <text>Hydrolysis of alkylated DNA, releasing 3-methyladenine.</text>
        <dbReference type="EC" id="3.2.2.20"/>
    </reaction>
</comment>
<evidence type="ECO:0000256" key="9">
    <source>
        <dbReference type="PIRSR" id="PIRSR604597-1"/>
    </source>
</evidence>
<keyword evidence="3" id="KW-0378">Hydrolase</keyword>
<dbReference type="EC" id="3.2.2.20" evidence="8"/>
<keyword evidence="2" id="KW-0227">DNA damage</keyword>
<evidence type="ECO:0000313" key="10">
    <source>
        <dbReference type="EMBL" id="ETW95874.1"/>
    </source>
</evidence>
<dbReference type="SUPFAM" id="SSF48150">
    <property type="entry name" value="DNA-glycosylase"/>
    <property type="match status" value="1"/>
</dbReference>
<evidence type="ECO:0000256" key="5">
    <source>
        <dbReference type="ARBA" id="ARBA00023204"/>
    </source>
</evidence>
<feature type="binding site" evidence="9">
    <location>
        <position position="178"/>
    </location>
    <ligand>
        <name>Zn(2+)</name>
        <dbReference type="ChEBI" id="CHEBI:29105"/>
    </ligand>
</feature>
<accession>W4LD73</accession>
<evidence type="ECO:0000256" key="4">
    <source>
        <dbReference type="ARBA" id="ARBA00022833"/>
    </source>
</evidence>
<evidence type="ECO:0000256" key="1">
    <source>
        <dbReference type="ARBA" id="ARBA00022723"/>
    </source>
</evidence>
<dbReference type="AlphaFoldDB" id="W4LD73"/>
<dbReference type="HOGENOM" id="CLU_083758_1_0_7"/>
<sequence>MARCAWATNDLSIAYHDHEWGVPLHDDQRLFEFLILEGAQAGLSWDTILKKRDHYRIAFDQFDPSVVADYDEGKVAALLEDPGIVRNRLKIRSAIRNANAFLTIQREEDSFDAYIWRFVGGEPRQNRWASPSEVPSVTPEAEAMSKDLKRRGFNFVGPTICYAFMQATGMVNDHTLDCFRYAEVVK</sequence>
<comment type="caution">
    <text evidence="10">The sequence shown here is derived from an EMBL/GenBank/DDBJ whole genome shotgun (WGS) entry which is preliminary data.</text>
</comment>
<dbReference type="Gene3D" id="1.10.340.30">
    <property type="entry name" value="Hypothetical protein, domain 2"/>
    <property type="match status" value="1"/>
</dbReference>
<evidence type="ECO:0000256" key="3">
    <source>
        <dbReference type="ARBA" id="ARBA00022801"/>
    </source>
</evidence>
<dbReference type="FunFam" id="1.10.340.30:FF:000009">
    <property type="entry name" value="DNA-3-methyladenine glycosylase I"/>
    <property type="match status" value="1"/>
</dbReference>
<dbReference type="PANTHER" id="PTHR30037">
    <property type="entry name" value="DNA-3-METHYLADENINE GLYCOSYLASE 1"/>
    <property type="match status" value="1"/>
</dbReference>
<dbReference type="GO" id="GO:0006284">
    <property type="term" value="P:base-excision repair"/>
    <property type="evidence" value="ECO:0007669"/>
    <property type="project" value="InterPro"/>
</dbReference>
<dbReference type="GO" id="GO:0008725">
    <property type="term" value="F:DNA-3-methyladenine glycosylase activity"/>
    <property type="evidence" value="ECO:0007669"/>
    <property type="project" value="UniProtKB-EC"/>
</dbReference>
<comment type="function">
    <text evidence="7">Hydrolysis of the deoxyribose N-glycosidic bond to excise 3-methyladenine from the damaged DNA polymer formed by alkylation lesions.</text>
</comment>
<name>W4LD73_ENTF1</name>
<proteinExistence type="predicted"/>
<feature type="binding site" evidence="9">
    <location>
        <position position="4"/>
    </location>
    <ligand>
        <name>Zn(2+)</name>
        <dbReference type="ChEBI" id="CHEBI:29105"/>
    </ligand>
</feature>
<dbReference type="InterPro" id="IPR004597">
    <property type="entry name" value="Tag"/>
</dbReference>
<dbReference type="PANTHER" id="PTHR30037:SF4">
    <property type="entry name" value="DNA-3-METHYLADENINE GLYCOSYLASE I"/>
    <property type="match status" value="1"/>
</dbReference>
<dbReference type="InterPro" id="IPR011257">
    <property type="entry name" value="DNA_glycosylase"/>
</dbReference>
<dbReference type="Proteomes" id="UP000019141">
    <property type="component" value="Unassembled WGS sequence"/>
</dbReference>